<reference evidence="2" key="1">
    <citation type="submission" date="2021-01" db="EMBL/GenBank/DDBJ databases">
        <authorList>
            <person name="Corre E."/>
            <person name="Pelletier E."/>
            <person name="Niang G."/>
            <person name="Scheremetjew M."/>
            <person name="Finn R."/>
            <person name="Kale V."/>
            <person name="Holt S."/>
            <person name="Cochrane G."/>
            <person name="Meng A."/>
            <person name="Brown T."/>
            <person name="Cohen L."/>
        </authorList>
    </citation>
    <scope>NUCLEOTIDE SEQUENCE</scope>
    <source>
        <strain evidence="2">CCMP1381</strain>
    </source>
</reference>
<dbReference type="EMBL" id="HBGS01048767">
    <property type="protein sequence ID" value="CAD9463368.1"/>
    <property type="molecule type" value="Transcribed_RNA"/>
</dbReference>
<sequence>MSSSVFLTTENHQESPRTTRIPRMTGESNISSVSIDSHPNKELIQTGGPYQQHDEGNKHYQCSTESRNPLPLIQGVNNSSVRRSSLIKKSNASGGLPMPSSYFVNMANVKMLEREADAESLDTPQEMDRDDISSFQRDLLTALSRIEMANAVNDLDAEKFLGKNDPDNLLHWTGRTKNTAAFRAYRGGVSVHKMRTRRGHRKTSQALSSPFPVRHNLDRRPIAPLSSTSSSRMKFAR</sequence>
<feature type="compositionally biased region" description="Polar residues" evidence="1">
    <location>
        <begin position="26"/>
        <end position="37"/>
    </location>
</feature>
<evidence type="ECO:0000256" key="1">
    <source>
        <dbReference type="SAM" id="MobiDB-lite"/>
    </source>
</evidence>
<proteinExistence type="predicted"/>
<feature type="compositionally biased region" description="Polar residues" evidence="1">
    <location>
        <begin position="1"/>
        <end position="10"/>
    </location>
</feature>
<feature type="region of interest" description="Disordered" evidence="1">
    <location>
        <begin position="195"/>
        <end position="237"/>
    </location>
</feature>
<dbReference type="AlphaFoldDB" id="A0A7S2GQH7"/>
<feature type="compositionally biased region" description="Polar residues" evidence="1">
    <location>
        <begin position="225"/>
        <end position="237"/>
    </location>
</feature>
<organism evidence="2">
    <name type="scientific">Octactis speculum</name>
    <dbReference type="NCBI Taxonomy" id="3111310"/>
    <lineage>
        <taxon>Eukaryota</taxon>
        <taxon>Sar</taxon>
        <taxon>Stramenopiles</taxon>
        <taxon>Ochrophyta</taxon>
        <taxon>Dictyochophyceae</taxon>
        <taxon>Dictyochales</taxon>
        <taxon>Dictyochaceae</taxon>
        <taxon>Octactis</taxon>
    </lineage>
</organism>
<evidence type="ECO:0000313" key="2">
    <source>
        <dbReference type="EMBL" id="CAD9463368.1"/>
    </source>
</evidence>
<name>A0A7S2GQH7_9STRA</name>
<accession>A0A7S2GQH7</accession>
<protein>
    <submittedName>
        <fullName evidence="2">Uncharacterized protein</fullName>
    </submittedName>
</protein>
<feature type="compositionally biased region" description="Polar residues" evidence="1">
    <location>
        <begin position="75"/>
        <end position="92"/>
    </location>
</feature>
<feature type="region of interest" description="Disordered" evidence="1">
    <location>
        <begin position="1"/>
        <end position="92"/>
    </location>
</feature>
<gene>
    <name evidence="2" type="ORF">DSPE1174_LOCUS25357</name>
</gene>